<dbReference type="OrthoDB" id="5229512at2759"/>
<dbReference type="Gene3D" id="1.25.40.10">
    <property type="entry name" value="Tetratricopeptide repeat domain"/>
    <property type="match status" value="1"/>
</dbReference>
<evidence type="ECO:0000313" key="2">
    <source>
        <dbReference type="Proteomes" id="UP000799439"/>
    </source>
</evidence>
<dbReference type="PANTHER" id="PTHR42085:SF1">
    <property type="entry name" value="F-BOX DOMAIN-CONTAINING PROTEIN"/>
    <property type="match status" value="1"/>
</dbReference>
<dbReference type="InterPro" id="IPR011990">
    <property type="entry name" value="TPR-like_helical_dom_sf"/>
</dbReference>
<dbReference type="AlphaFoldDB" id="A0A9P4MF43"/>
<keyword evidence="2" id="KW-1185">Reference proteome</keyword>
<dbReference type="EMBL" id="ML996089">
    <property type="protein sequence ID" value="KAF2150657.1"/>
    <property type="molecule type" value="Genomic_DNA"/>
</dbReference>
<dbReference type="PANTHER" id="PTHR42085">
    <property type="entry name" value="F-BOX DOMAIN-CONTAINING PROTEIN"/>
    <property type="match status" value="1"/>
</dbReference>
<sequence length="398" mass="45754">MELLDLPAEIRNHIYSLLLEPSANRTTTQDKHTYYHFSQILGLFSVNKQVRAEALPIFHSLNQFIVIDTPWADAETHVHIEGQVPVVVPGGRAAEFTTWTLLARIHAPDVGLIEGVQKFVLHIDDLPAFCNTWRYSDLSHPGLNPLLYLELELRDPSAKSWDEPRIPKALQQRLLLPFGIVKELRSVKFTGDVTAVKSVVDEMKKRMAEPHESPESCLRRATAMKDAGNTALREKKYDDALECYRKAWLAMHIVVNGRKRHIHGDMWFNRELKEEPFKGMQGHTVRLALRVKLVANTVQLYLLMERFEDAQYWGMRTIGMIRSAIGLGENEEAERPEDEAIRNFMSDDVGKIYFRTAMAWKALNDMYEARKLLKVAQVYLPNDRRVREEVTASAPRVL</sequence>
<gene>
    <name evidence="1" type="ORF">K461DRAFT_179709</name>
</gene>
<organism evidence="1 2">
    <name type="scientific">Myriangium duriaei CBS 260.36</name>
    <dbReference type="NCBI Taxonomy" id="1168546"/>
    <lineage>
        <taxon>Eukaryota</taxon>
        <taxon>Fungi</taxon>
        <taxon>Dikarya</taxon>
        <taxon>Ascomycota</taxon>
        <taxon>Pezizomycotina</taxon>
        <taxon>Dothideomycetes</taxon>
        <taxon>Dothideomycetidae</taxon>
        <taxon>Myriangiales</taxon>
        <taxon>Myriangiaceae</taxon>
        <taxon>Myriangium</taxon>
    </lineage>
</organism>
<reference evidence="1" key="1">
    <citation type="journal article" date="2020" name="Stud. Mycol.">
        <title>101 Dothideomycetes genomes: a test case for predicting lifestyles and emergence of pathogens.</title>
        <authorList>
            <person name="Haridas S."/>
            <person name="Albert R."/>
            <person name="Binder M."/>
            <person name="Bloem J."/>
            <person name="Labutti K."/>
            <person name="Salamov A."/>
            <person name="Andreopoulos B."/>
            <person name="Baker S."/>
            <person name="Barry K."/>
            <person name="Bills G."/>
            <person name="Bluhm B."/>
            <person name="Cannon C."/>
            <person name="Castanera R."/>
            <person name="Culley D."/>
            <person name="Daum C."/>
            <person name="Ezra D."/>
            <person name="Gonzalez J."/>
            <person name="Henrissat B."/>
            <person name="Kuo A."/>
            <person name="Liang C."/>
            <person name="Lipzen A."/>
            <person name="Lutzoni F."/>
            <person name="Magnuson J."/>
            <person name="Mondo S."/>
            <person name="Nolan M."/>
            <person name="Ohm R."/>
            <person name="Pangilinan J."/>
            <person name="Park H.-J."/>
            <person name="Ramirez L."/>
            <person name="Alfaro M."/>
            <person name="Sun H."/>
            <person name="Tritt A."/>
            <person name="Yoshinaga Y."/>
            <person name="Zwiers L.-H."/>
            <person name="Turgeon B."/>
            <person name="Goodwin S."/>
            <person name="Spatafora J."/>
            <person name="Crous P."/>
            <person name="Grigoriev I."/>
        </authorList>
    </citation>
    <scope>NUCLEOTIDE SEQUENCE</scope>
    <source>
        <strain evidence="1">CBS 260.36</strain>
    </source>
</reference>
<protein>
    <submittedName>
        <fullName evidence="1">Uncharacterized protein</fullName>
    </submittedName>
</protein>
<evidence type="ECO:0000313" key="1">
    <source>
        <dbReference type="EMBL" id="KAF2150657.1"/>
    </source>
</evidence>
<proteinExistence type="predicted"/>
<comment type="caution">
    <text evidence="1">The sequence shown here is derived from an EMBL/GenBank/DDBJ whole genome shotgun (WGS) entry which is preliminary data.</text>
</comment>
<dbReference type="SUPFAM" id="SSF48452">
    <property type="entry name" value="TPR-like"/>
    <property type="match status" value="1"/>
</dbReference>
<dbReference type="Proteomes" id="UP000799439">
    <property type="component" value="Unassembled WGS sequence"/>
</dbReference>
<accession>A0A9P4MF43</accession>
<name>A0A9P4MF43_9PEZI</name>
<dbReference type="InterPro" id="IPR038883">
    <property type="entry name" value="AN11006-like"/>
</dbReference>